<evidence type="ECO:0000256" key="12">
    <source>
        <dbReference type="RuleBase" id="RU363032"/>
    </source>
</evidence>
<evidence type="ECO:0000256" key="9">
    <source>
        <dbReference type="ARBA" id="ARBA00023065"/>
    </source>
</evidence>
<feature type="transmembrane region" description="Helical" evidence="12">
    <location>
        <begin position="38"/>
        <end position="63"/>
    </location>
</feature>
<dbReference type="GO" id="GO:0042918">
    <property type="term" value="P:alkanesulfonate transmembrane transport"/>
    <property type="evidence" value="ECO:0007669"/>
    <property type="project" value="UniProtKB-ARBA"/>
</dbReference>
<dbReference type="Pfam" id="PF00528">
    <property type="entry name" value="BPD_transp_1"/>
    <property type="match status" value="1"/>
</dbReference>
<reference evidence="14 15" key="1">
    <citation type="submission" date="2013-12" db="EMBL/GenBank/DDBJ databases">
        <title>Complete genome sequence of Rhizobium etli bv. mimosae IE4771.</title>
        <authorList>
            <person name="Bustos P."/>
            <person name="Santamaria R.I."/>
            <person name="Lozano L."/>
            <person name="Ormeno-Orrillo E."/>
            <person name="Rogel M.A."/>
            <person name="Romero D."/>
            <person name="Cevallos M.A."/>
            <person name="Martinez-Romero E."/>
            <person name="Gonzalez V."/>
        </authorList>
    </citation>
    <scope>NUCLEOTIDE SEQUENCE [LARGE SCALE GENOMIC DNA]</scope>
    <source>
        <strain evidence="14 15">IE4771</strain>
        <plasmid evidence="15">Plasmid pRetIE4771d</plasmid>
    </source>
</reference>
<dbReference type="InterPro" id="IPR035906">
    <property type="entry name" value="MetI-like_sf"/>
</dbReference>
<keyword evidence="8 12" id="KW-1133">Transmembrane helix</keyword>
<evidence type="ECO:0000256" key="5">
    <source>
        <dbReference type="ARBA" id="ARBA00022475"/>
    </source>
</evidence>
<keyword evidence="14" id="KW-0614">Plasmid</keyword>
<evidence type="ECO:0000256" key="6">
    <source>
        <dbReference type="ARBA" id="ARBA00022519"/>
    </source>
</evidence>
<dbReference type="InterPro" id="IPR000515">
    <property type="entry name" value="MetI-like"/>
</dbReference>
<feature type="domain" description="ABC transmembrane type-1" evidence="13">
    <location>
        <begin position="103"/>
        <end position="284"/>
    </location>
</feature>
<evidence type="ECO:0000256" key="2">
    <source>
        <dbReference type="ARBA" id="ARBA00004651"/>
    </source>
</evidence>
<keyword evidence="7 12" id="KW-0812">Transmembrane</keyword>
<feature type="transmembrane region" description="Helical" evidence="12">
    <location>
        <begin position="234"/>
        <end position="254"/>
    </location>
</feature>
<feature type="transmembrane region" description="Helical" evidence="12">
    <location>
        <begin position="266"/>
        <end position="287"/>
    </location>
</feature>
<dbReference type="AlphaFoldDB" id="A0A060IBP0"/>
<evidence type="ECO:0000256" key="1">
    <source>
        <dbReference type="ARBA" id="ARBA00004533"/>
    </source>
</evidence>
<keyword evidence="6" id="KW-0997">Cell inner membrane</keyword>
<proteinExistence type="inferred from homology"/>
<dbReference type="NCBIfam" id="TIGR01183">
    <property type="entry name" value="ntrB"/>
    <property type="match status" value="1"/>
</dbReference>
<comment type="function">
    <text evidence="11">Probably part of an ABC transporter complex. Probably responsible for the translocation of the substrate across the membrane.</text>
</comment>
<dbReference type="HOGENOM" id="CLU_046113_1_1_5"/>
<sequence>MSALANKETPSIVASANPAAKILSFSGKQGSRIDVRRAALTALHNVAPPAVVLALVLLLWQALCSSADASLPSPHQVWQDSYDLIAYPFFNYGSQDIGLGWRVLVSLQRVAYGFGLAAVAGIIIGAIIGQSVWAMRGLDPIFQVLRTVPPLAWLPLSLAAFQDSNPSAIFVIFITSIWPVIINTAVGVRNIPQDYRNVAEVLRLNQLEFFWKIMLPSAAPYIFTGLRIGVGLSWLAIVAAEMLTGGVGIGFFIWDAWNSSRLSDIIVALAYIGIVGFALDKLVAALGKLVTRGAMAN</sequence>
<evidence type="ECO:0000313" key="14">
    <source>
        <dbReference type="EMBL" id="AIC31069.1"/>
    </source>
</evidence>
<evidence type="ECO:0000256" key="8">
    <source>
        <dbReference type="ARBA" id="ARBA00022989"/>
    </source>
</evidence>
<dbReference type="OrthoDB" id="8138334at2"/>
<name>A0A060IBP0_RHIET</name>
<comment type="subcellular location">
    <subcellularLocation>
        <location evidence="1">Cell inner membrane</location>
    </subcellularLocation>
    <subcellularLocation>
        <location evidence="2 12">Cell membrane</location>
        <topology evidence="2 12">Multi-pass membrane protein</topology>
    </subcellularLocation>
</comment>
<keyword evidence="5" id="KW-1003">Cell membrane</keyword>
<dbReference type="GO" id="GO:0015112">
    <property type="term" value="F:nitrate transmembrane transporter activity"/>
    <property type="evidence" value="ECO:0007669"/>
    <property type="project" value="InterPro"/>
</dbReference>
<feature type="transmembrane region" description="Helical" evidence="12">
    <location>
        <begin position="110"/>
        <end position="129"/>
    </location>
</feature>
<evidence type="ECO:0000256" key="4">
    <source>
        <dbReference type="ARBA" id="ARBA00022448"/>
    </source>
</evidence>
<dbReference type="PANTHER" id="PTHR30151">
    <property type="entry name" value="ALKANE SULFONATE ABC TRANSPORTER-RELATED, MEMBRANE SUBUNIT"/>
    <property type="match status" value="1"/>
</dbReference>
<dbReference type="RefSeq" id="WP_040142133.1">
    <property type="nucleotide sequence ID" value="NZ_CP006990.1"/>
</dbReference>
<dbReference type="EMBL" id="CP006990">
    <property type="protein sequence ID" value="AIC31069.1"/>
    <property type="molecule type" value="Genomic_DNA"/>
</dbReference>
<accession>A0A060IBP0</accession>
<dbReference type="GO" id="GO:0006811">
    <property type="term" value="P:monoatomic ion transport"/>
    <property type="evidence" value="ECO:0007669"/>
    <property type="project" value="UniProtKB-KW"/>
</dbReference>
<evidence type="ECO:0000256" key="10">
    <source>
        <dbReference type="ARBA" id="ARBA00023136"/>
    </source>
</evidence>
<evidence type="ECO:0000256" key="7">
    <source>
        <dbReference type="ARBA" id="ARBA00022692"/>
    </source>
</evidence>
<dbReference type="InterPro" id="IPR005889">
    <property type="entry name" value="NtrB"/>
</dbReference>
<dbReference type="CDD" id="cd06261">
    <property type="entry name" value="TM_PBP2"/>
    <property type="match status" value="1"/>
</dbReference>
<comment type="similarity">
    <text evidence="3 12">Belongs to the binding-protein-dependent transport system permease family.</text>
</comment>
<protein>
    <submittedName>
        <fullName evidence="14">Nitrate ABC transporter permease protein NrtB</fullName>
    </submittedName>
</protein>
<dbReference type="GO" id="GO:0005886">
    <property type="term" value="C:plasma membrane"/>
    <property type="evidence" value="ECO:0007669"/>
    <property type="project" value="UniProtKB-SubCell"/>
</dbReference>
<organism evidence="14 15">
    <name type="scientific">Rhizobium etli bv. mimosae str. IE4771</name>
    <dbReference type="NCBI Taxonomy" id="1432050"/>
    <lineage>
        <taxon>Bacteria</taxon>
        <taxon>Pseudomonadati</taxon>
        <taxon>Pseudomonadota</taxon>
        <taxon>Alphaproteobacteria</taxon>
        <taxon>Hyphomicrobiales</taxon>
        <taxon>Rhizobiaceae</taxon>
        <taxon>Rhizobium/Agrobacterium group</taxon>
        <taxon>Rhizobium</taxon>
    </lineage>
</organism>
<dbReference type="Gene3D" id="1.10.3720.10">
    <property type="entry name" value="MetI-like"/>
    <property type="match status" value="1"/>
</dbReference>
<evidence type="ECO:0000259" key="13">
    <source>
        <dbReference type="PROSITE" id="PS50928"/>
    </source>
</evidence>
<dbReference type="PROSITE" id="PS50928">
    <property type="entry name" value="ABC_TM1"/>
    <property type="match status" value="1"/>
</dbReference>
<evidence type="ECO:0000313" key="15">
    <source>
        <dbReference type="Proteomes" id="UP000027180"/>
    </source>
</evidence>
<gene>
    <name evidence="14" type="primary">nrtB</name>
    <name evidence="14" type="ORF">IE4771_PD00515</name>
</gene>
<dbReference type="PANTHER" id="PTHR30151:SF7">
    <property type="entry name" value="NITRATE IMPORT PERMEASE PROTEIN NRTB"/>
    <property type="match status" value="1"/>
</dbReference>
<dbReference type="SUPFAM" id="SSF161098">
    <property type="entry name" value="MetI-like"/>
    <property type="match status" value="1"/>
</dbReference>
<feature type="transmembrane region" description="Helical" evidence="12">
    <location>
        <begin position="167"/>
        <end position="188"/>
    </location>
</feature>
<geneLocation type="plasmid" evidence="14 15">
    <name>pRetIE4771d</name>
</geneLocation>
<dbReference type="Proteomes" id="UP000027180">
    <property type="component" value="Plasmid pRetIE4771d"/>
</dbReference>
<dbReference type="FunFam" id="1.10.3720.10:FF:000003">
    <property type="entry name" value="Aliphatic sulfonate ABC transporter permease"/>
    <property type="match status" value="1"/>
</dbReference>
<keyword evidence="4 12" id="KW-0813">Transport</keyword>
<evidence type="ECO:0000256" key="3">
    <source>
        <dbReference type="ARBA" id="ARBA00009306"/>
    </source>
</evidence>
<keyword evidence="10 12" id="KW-0472">Membrane</keyword>
<keyword evidence="9" id="KW-0406">Ion transport</keyword>
<dbReference type="KEGG" id="rei:IE4771_PD00515"/>
<evidence type="ECO:0000256" key="11">
    <source>
        <dbReference type="ARBA" id="ARBA00056719"/>
    </source>
</evidence>